<name>A0A7M3MJJ3_9BACT</name>
<gene>
    <name evidence="1" type="ORF">DPQ33_03845</name>
</gene>
<accession>A0A7M3MJJ3</accession>
<dbReference type="Proteomes" id="UP000448292">
    <property type="component" value="Unassembled WGS sequence"/>
</dbReference>
<dbReference type="Gene3D" id="2.160.20.10">
    <property type="entry name" value="Single-stranded right-handed beta-helix, Pectin lyase-like"/>
    <property type="match status" value="1"/>
</dbReference>
<proteinExistence type="predicted"/>
<dbReference type="AlphaFoldDB" id="A0A7M3MJJ3"/>
<evidence type="ECO:0008006" key="3">
    <source>
        <dbReference type="Google" id="ProtNLM"/>
    </source>
</evidence>
<dbReference type="EMBL" id="QMIE01000002">
    <property type="protein sequence ID" value="TVM19500.1"/>
    <property type="molecule type" value="Genomic_DNA"/>
</dbReference>
<sequence length="471" mass="51962">MYVWAGCLALLLSSGCSRWVVEEGVLEHCHVCLEGKGDQDGTAPGHAYAWDNGNGLRACLERVMDGGAVHLAHSDEYFLDGTIRLEFDDSEGKSIAIIGSGKSAPGGDYGRSVPSVSNEWPRIVGTRRTSDFGEGGNTFIRIEKGVANLTLSKLRLEKFNTVVSVGSRKRSTQPVTADIADLDVDYAREVISIFGPDKNARLSGWSIRRIHAQGISKRLLRAEGLSNSTVEDVYADSMSRRGVHYKNDWAFLLHFNGPSHDIQVNRFIGKNPAQEQEKYANGDCFSCENQTENISLRNVMCFYPMDSGFDIKGKNHTVTNAAVFNFGNRAFRVWNGPVHFDNIIAAYSGFGDRVSDARGSNAGLWTKGETSVRNYTSLNNDAPIMIDEGGSIKVEDSIYMLTRGFLHNTLSPVFEADGKYEEGNVIRKREDGEADTHFPRDDDPQIMRGFNITSNIVNEKGAGFLGFQGQR</sequence>
<organism evidence="1 2">
    <name type="scientific">Oceanidesulfovibrio indonesiensis</name>
    <dbReference type="NCBI Taxonomy" id="54767"/>
    <lineage>
        <taxon>Bacteria</taxon>
        <taxon>Pseudomonadati</taxon>
        <taxon>Thermodesulfobacteriota</taxon>
        <taxon>Desulfovibrionia</taxon>
        <taxon>Desulfovibrionales</taxon>
        <taxon>Desulfovibrionaceae</taxon>
        <taxon>Oceanidesulfovibrio</taxon>
    </lineage>
</organism>
<dbReference type="InterPro" id="IPR012334">
    <property type="entry name" value="Pectin_lyas_fold"/>
</dbReference>
<evidence type="ECO:0000313" key="2">
    <source>
        <dbReference type="Proteomes" id="UP000448292"/>
    </source>
</evidence>
<reference evidence="1 2" key="1">
    <citation type="submission" date="2018-06" db="EMBL/GenBank/DDBJ databases">
        <title>Complete genome of Desulfovibrio indonesiensis P37SLT.</title>
        <authorList>
            <person name="Crispim J.S."/>
            <person name="Vidigal P.M.P."/>
            <person name="Silva L.C.F."/>
            <person name="Laguardia C.N."/>
            <person name="Araujo L.C."/>
            <person name="Dias R.S."/>
            <person name="Sousa M.P."/>
            <person name="Paula S.O."/>
            <person name="Silva C."/>
        </authorList>
    </citation>
    <scope>NUCLEOTIDE SEQUENCE [LARGE SCALE GENOMIC DNA]</scope>
    <source>
        <strain evidence="1 2">P37SLT</strain>
    </source>
</reference>
<dbReference type="SUPFAM" id="SSF51126">
    <property type="entry name" value="Pectin lyase-like"/>
    <property type="match status" value="1"/>
</dbReference>
<evidence type="ECO:0000313" key="1">
    <source>
        <dbReference type="EMBL" id="TVM19500.1"/>
    </source>
</evidence>
<dbReference type="InterPro" id="IPR011050">
    <property type="entry name" value="Pectin_lyase_fold/virulence"/>
</dbReference>
<comment type="caution">
    <text evidence="1">The sequence shown here is derived from an EMBL/GenBank/DDBJ whole genome shotgun (WGS) entry which is preliminary data.</text>
</comment>
<keyword evidence="2" id="KW-1185">Reference proteome</keyword>
<protein>
    <recommendedName>
        <fullName evidence="3">Right handed beta helix domain-containing protein</fullName>
    </recommendedName>
</protein>